<dbReference type="InterPro" id="IPR034804">
    <property type="entry name" value="SQR/QFR_C/D"/>
</dbReference>
<proteinExistence type="evidence at transcript level"/>
<dbReference type="Pfam" id="PF01127">
    <property type="entry name" value="Sdh_cyt"/>
    <property type="match status" value="1"/>
</dbReference>
<keyword evidence="3" id="KW-0349">Heme</keyword>
<keyword evidence="6 9" id="KW-1133">Transmembrane helix</keyword>
<dbReference type="GO" id="GO:0046872">
    <property type="term" value="F:metal ion binding"/>
    <property type="evidence" value="ECO:0007669"/>
    <property type="project" value="UniProtKB-KW"/>
</dbReference>
<dbReference type="GO" id="GO:0006121">
    <property type="term" value="P:mitochondrial electron transport, succinate to ubiquinone"/>
    <property type="evidence" value="ECO:0007669"/>
    <property type="project" value="TreeGrafter"/>
</dbReference>
<keyword evidence="4 9" id="KW-0812">Transmembrane</keyword>
<keyword evidence="8 9" id="KW-0472">Membrane</keyword>
<evidence type="ECO:0000313" key="10">
    <source>
        <dbReference type="EMBL" id="WPD96665.1"/>
    </source>
</evidence>
<evidence type="ECO:0000256" key="9">
    <source>
        <dbReference type="SAM" id="Phobius"/>
    </source>
</evidence>
<dbReference type="InterPro" id="IPR015421">
    <property type="entry name" value="PyrdxlP-dep_Trfase_major"/>
</dbReference>
<feature type="transmembrane region" description="Helical" evidence="9">
    <location>
        <begin position="249"/>
        <end position="266"/>
    </location>
</feature>
<evidence type="ECO:0000256" key="2">
    <source>
        <dbReference type="ARBA" id="ARBA00011313"/>
    </source>
</evidence>
<dbReference type="InterPro" id="IPR000701">
    <property type="entry name" value="SuccDH_FuR_B_TM-su"/>
</dbReference>
<comment type="subunit">
    <text evidence="2">Component of complex II composed of eight subunits in plants: four classical SDH subunits SDH1, SDH2, SDH3 and SDH4 (a flavoprotein (FP), an iron-sulfur protein (IP), and a cytochrome b composed of a large and a small subunit.), as well as four subunits unknown in mitochondria from bacteria and heterotrophic eukaryotes.</text>
</comment>
<comment type="subcellular location">
    <subcellularLocation>
        <location evidence="1">Mitochondrion inner membrane</location>
        <topology evidence="1">Single-pass membrane protein</topology>
    </subcellularLocation>
</comment>
<evidence type="ECO:0000256" key="7">
    <source>
        <dbReference type="ARBA" id="ARBA00023004"/>
    </source>
</evidence>
<gene>
    <name evidence="10" type="primary">SDH3</name>
</gene>
<dbReference type="PANTHER" id="PTHR10978">
    <property type="entry name" value="SUCCINATE DEHYDROGENASE CYTOCHROME B560 SUBUNIT"/>
    <property type="match status" value="1"/>
</dbReference>
<evidence type="ECO:0000256" key="5">
    <source>
        <dbReference type="ARBA" id="ARBA00022723"/>
    </source>
</evidence>
<name>A0AAF0Z4H6_9APIA</name>
<dbReference type="InterPro" id="IPR014314">
    <property type="entry name" value="Succ_DH_cytb556"/>
</dbReference>
<dbReference type="Gene3D" id="1.20.1300.10">
    <property type="entry name" value="Fumarate reductase/succinate dehydrogenase, transmembrane subunit"/>
    <property type="match status" value="1"/>
</dbReference>
<dbReference type="GO" id="GO:0009055">
    <property type="term" value="F:electron transfer activity"/>
    <property type="evidence" value="ECO:0007669"/>
    <property type="project" value="InterPro"/>
</dbReference>
<dbReference type="CDD" id="cd03499">
    <property type="entry name" value="SQR_TypeC_SdhC"/>
    <property type="match status" value="1"/>
</dbReference>
<evidence type="ECO:0000256" key="1">
    <source>
        <dbReference type="ARBA" id="ARBA00004434"/>
    </source>
</evidence>
<protein>
    <submittedName>
        <fullName evidence="10">Mitochondrial succinate dehydrogenase subunit 3</fullName>
    </submittedName>
</protein>
<dbReference type="GO" id="GO:0005743">
    <property type="term" value="C:mitochondrial inner membrane"/>
    <property type="evidence" value="ECO:0007669"/>
    <property type="project" value="UniProtKB-SubCell"/>
</dbReference>
<organism evidence="10">
    <name type="scientific">Dystaenia takeshimana</name>
    <dbReference type="NCBI Taxonomy" id="57122"/>
    <lineage>
        <taxon>Eukaryota</taxon>
        <taxon>Viridiplantae</taxon>
        <taxon>Streptophyta</taxon>
        <taxon>Embryophyta</taxon>
        <taxon>Tracheophyta</taxon>
        <taxon>Spermatophyta</taxon>
        <taxon>Magnoliopsida</taxon>
        <taxon>eudicotyledons</taxon>
        <taxon>Gunneridae</taxon>
        <taxon>Pentapetalae</taxon>
        <taxon>asterids</taxon>
        <taxon>campanulids</taxon>
        <taxon>Apiales</taxon>
        <taxon>Apiaceae</taxon>
        <taxon>Apioideae</taxon>
        <taxon>apioid superclade</taxon>
        <taxon>Selineae</taxon>
        <taxon>Dystaenia</taxon>
    </lineage>
</organism>
<accession>A0AAF0Z4H6</accession>
<dbReference type="GO" id="GO:0006099">
    <property type="term" value="P:tricarboxylic acid cycle"/>
    <property type="evidence" value="ECO:0007669"/>
    <property type="project" value="InterPro"/>
</dbReference>
<feature type="transmembrane region" description="Helical" evidence="9">
    <location>
        <begin position="210"/>
        <end position="229"/>
    </location>
</feature>
<dbReference type="GO" id="GO:0045273">
    <property type="term" value="C:respiratory chain complex II (succinate dehydrogenase)"/>
    <property type="evidence" value="ECO:0007669"/>
    <property type="project" value="UniProtKB-ARBA"/>
</dbReference>
<dbReference type="Gene3D" id="3.40.640.10">
    <property type="entry name" value="Type I PLP-dependent aspartate aminotransferase-like (Major domain)"/>
    <property type="match status" value="1"/>
</dbReference>
<keyword evidence="7" id="KW-0408">Iron</keyword>
<dbReference type="SUPFAM" id="SSF81343">
    <property type="entry name" value="Fumarate reductase respiratory complex transmembrane subunits"/>
    <property type="match status" value="1"/>
</dbReference>
<sequence>MALRAAISRRVVNRPSWLYATRSFSNSVQDPNPTILNPLGLGVYGGNSRNSELAGILNTQYLFLGGNVNPIGETSKLAFGENSDVIKEKRDDAIQALSGTAAFHPLVDFQKRLCPDMKTVVRENEKQTASVKSQLQQLVRPMYRNPSVYGPLIGSTVGKSFSLANIRTTHSQAGVTSGNGEFSAKLRPLSPHLTVYKPQSTSTSSIFHRIAYIYMGVAALFYYLLYLKMGMICFTYEKFYQFFYYSSELFPIINEISVVALAYYLYKGAEQFMKFR</sequence>
<reference evidence="10" key="1">
    <citation type="submission" date="2023-10" db="EMBL/GenBank/DDBJ databases">
        <title>Intrageneric structural variation in organelle genomes from the genus Dystaenia (Apiaceae): genome rearrangement and mitochondrion-to-plastid DNA transfer.</title>
        <authorList>
            <person name="Park S."/>
            <person name="Park S."/>
        </authorList>
    </citation>
    <scope>NUCLEOTIDE SEQUENCE</scope>
</reference>
<dbReference type="PANTHER" id="PTHR10978:SF5">
    <property type="entry name" value="SUCCINATE DEHYDROGENASE CYTOCHROME B560 SUBUNIT, MITOCHONDRIAL"/>
    <property type="match status" value="1"/>
</dbReference>
<evidence type="ECO:0000256" key="4">
    <source>
        <dbReference type="ARBA" id="ARBA00022692"/>
    </source>
</evidence>
<dbReference type="EMBL" id="OR771087">
    <property type="protein sequence ID" value="WPD96665.1"/>
    <property type="molecule type" value="mRNA"/>
</dbReference>
<dbReference type="AlphaFoldDB" id="A0AAF0Z4H6"/>
<keyword evidence="5" id="KW-0479">Metal-binding</keyword>
<evidence type="ECO:0000256" key="3">
    <source>
        <dbReference type="ARBA" id="ARBA00022617"/>
    </source>
</evidence>
<evidence type="ECO:0000256" key="8">
    <source>
        <dbReference type="ARBA" id="ARBA00023136"/>
    </source>
</evidence>
<evidence type="ECO:0000256" key="6">
    <source>
        <dbReference type="ARBA" id="ARBA00022989"/>
    </source>
</evidence>